<evidence type="ECO:0000313" key="2">
    <source>
        <dbReference type="EMBL" id="MFC5271677.1"/>
    </source>
</evidence>
<proteinExistence type="predicted"/>
<dbReference type="Proteomes" id="UP001596161">
    <property type="component" value="Unassembled WGS sequence"/>
</dbReference>
<dbReference type="Gene3D" id="1.20.120.450">
    <property type="entry name" value="dinb family like domain"/>
    <property type="match status" value="1"/>
</dbReference>
<reference evidence="3" key="1">
    <citation type="journal article" date="2019" name="Int. J. Syst. Evol. Microbiol.">
        <title>The Global Catalogue of Microorganisms (GCM) 10K type strain sequencing project: providing services to taxonomists for standard genome sequencing and annotation.</title>
        <authorList>
            <consortium name="The Broad Institute Genomics Platform"/>
            <consortium name="The Broad Institute Genome Sequencing Center for Infectious Disease"/>
            <person name="Wu L."/>
            <person name="Ma J."/>
        </authorList>
    </citation>
    <scope>NUCLEOTIDE SEQUENCE [LARGE SCALE GENOMIC DNA]</scope>
    <source>
        <strain evidence="3">KACC 12602</strain>
    </source>
</reference>
<dbReference type="SUPFAM" id="SSF109854">
    <property type="entry name" value="DinB/YfiT-like putative metalloenzymes"/>
    <property type="match status" value="1"/>
</dbReference>
<evidence type="ECO:0000259" key="1">
    <source>
        <dbReference type="Pfam" id="PF12867"/>
    </source>
</evidence>
<comment type="caution">
    <text evidence="2">The sequence shown here is derived from an EMBL/GenBank/DDBJ whole genome shotgun (WGS) entry which is preliminary data.</text>
</comment>
<dbReference type="EMBL" id="JBHSKT010000008">
    <property type="protein sequence ID" value="MFC5271677.1"/>
    <property type="molecule type" value="Genomic_DNA"/>
</dbReference>
<sequence>MNPKILLWEKELNEITAQFKSSFGHLSEEELNRKPDSKTWSIAENIAHLIKINESYYPVIKAVGAGNLKLPFIARFSFFTNLLGKFILQSVEPERKKKIKTFRIWEPDTSQTQGNILEQFEKHQREFISFMKSTDGLLSKQTIISSPANNMIVYKLETAYEIIVAHEKRHLNQALEVLQR</sequence>
<dbReference type="Pfam" id="PF12867">
    <property type="entry name" value="DinB_2"/>
    <property type="match status" value="1"/>
</dbReference>
<gene>
    <name evidence="2" type="ORF">ACFPIB_13745</name>
</gene>
<keyword evidence="3" id="KW-1185">Reference proteome</keyword>
<feature type="domain" description="DinB-like" evidence="1">
    <location>
        <begin position="17"/>
        <end position="174"/>
    </location>
</feature>
<evidence type="ECO:0000313" key="3">
    <source>
        <dbReference type="Proteomes" id="UP001596161"/>
    </source>
</evidence>
<accession>A0ABW0EBD8</accession>
<organism evidence="2 3">
    <name type="scientific">Adhaeribacter terreus</name>
    <dbReference type="NCBI Taxonomy" id="529703"/>
    <lineage>
        <taxon>Bacteria</taxon>
        <taxon>Pseudomonadati</taxon>
        <taxon>Bacteroidota</taxon>
        <taxon>Cytophagia</taxon>
        <taxon>Cytophagales</taxon>
        <taxon>Hymenobacteraceae</taxon>
        <taxon>Adhaeribacter</taxon>
    </lineage>
</organism>
<dbReference type="InterPro" id="IPR034660">
    <property type="entry name" value="DinB/YfiT-like"/>
</dbReference>
<name>A0ABW0EBD8_9BACT</name>
<dbReference type="InterPro" id="IPR024775">
    <property type="entry name" value="DinB-like"/>
</dbReference>
<dbReference type="RefSeq" id="WP_378018037.1">
    <property type="nucleotide sequence ID" value="NZ_JBHSKT010000008.1"/>
</dbReference>
<protein>
    <submittedName>
        <fullName evidence="2">DinB family protein</fullName>
    </submittedName>
</protein>